<dbReference type="InterPro" id="IPR006139">
    <property type="entry name" value="D-isomer_2_OHA_DH_cat_dom"/>
</dbReference>
<dbReference type="Pfam" id="PF02826">
    <property type="entry name" value="2-Hacid_dh_C"/>
    <property type="match status" value="1"/>
</dbReference>
<dbReference type="InterPro" id="IPR006140">
    <property type="entry name" value="D-isomer_DH_NAD-bd"/>
</dbReference>
<evidence type="ECO:0000259" key="5">
    <source>
        <dbReference type="Pfam" id="PF00389"/>
    </source>
</evidence>
<dbReference type="OrthoDB" id="298012at2759"/>
<sequence length="341" mass="37163">MSPPQLPNHHHIVVLQGDFIQIPEFTLPEPYTFTSTIYPQTSLSNLHERIHDASILVLCAFPVDASALSPEVSPYLKHIVIVASGTDCVDLKACRERGITVTNCPGANVAAVSEHAIGLYFTTRRKIIDMHLRTRAGEWPKPKKGHLMFEFLDKDGTPPLTCEEEVVGIIGNGGVGKRIANLARGLGTKVLISGRKSPCSSVASGAEDRVPFDTVIKQSTVLFLAIPLHETTRNLISTPELEAMSQHAVLINVSRGGVVDEEALVKALRENKIAGAATDVFFKEPAGPENSPLLAEGTEDLNLVVTPHLAWLSQRTAKGYSKLLKDGVERWFTGERYHVVV</sequence>
<feature type="domain" description="D-isomer specific 2-hydroxyacid dehydrogenase NAD-binding" evidence="6">
    <location>
        <begin position="118"/>
        <end position="310"/>
    </location>
</feature>
<dbReference type="Proteomes" id="UP000326565">
    <property type="component" value="Unassembled WGS sequence"/>
</dbReference>
<evidence type="ECO:0000313" key="7">
    <source>
        <dbReference type="EMBL" id="KAB8068445.1"/>
    </source>
</evidence>
<dbReference type="InterPro" id="IPR050418">
    <property type="entry name" value="D-iso_2-hydroxyacid_DH_PdxB"/>
</dbReference>
<dbReference type="PANTHER" id="PTHR43761:SF1">
    <property type="entry name" value="D-ISOMER SPECIFIC 2-HYDROXYACID DEHYDROGENASE CATALYTIC DOMAIN-CONTAINING PROTEIN-RELATED"/>
    <property type="match status" value="1"/>
</dbReference>
<organism evidence="7 8">
    <name type="scientific">Aspergillus leporis</name>
    <dbReference type="NCBI Taxonomy" id="41062"/>
    <lineage>
        <taxon>Eukaryota</taxon>
        <taxon>Fungi</taxon>
        <taxon>Dikarya</taxon>
        <taxon>Ascomycota</taxon>
        <taxon>Pezizomycotina</taxon>
        <taxon>Eurotiomycetes</taxon>
        <taxon>Eurotiomycetidae</taxon>
        <taxon>Eurotiales</taxon>
        <taxon>Aspergillaceae</taxon>
        <taxon>Aspergillus</taxon>
        <taxon>Aspergillus subgen. Circumdati</taxon>
    </lineage>
</organism>
<dbReference type="Gene3D" id="3.40.50.720">
    <property type="entry name" value="NAD(P)-binding Rossmann-like Domain"/>
    <property type="match status" value="2"/>
</dbReference>
<dbReference type="CDD" id="cd05198">
    <property type="entry name" value="formate_dh_like"/>
    <property type="match status" value="1"/>
</dbReference>
<name>A0A5N5WKX6_9EURO</name>
<dbReference type="PANTHER" id="PTHR43761">
    <property type="entry name" value="D-ISOMER SPECIFIC 2-HYDROXYACID DEHYDROGENASE FAMILY PROTEIN (AFU_ORTHOLOGUE AFUA_1G13630)"/>
    <property type="match status" value="1"/>
</dbReference>
<evidence type="ECO:0000256" key="3">
    <source>
        <dbReference type="ARBA" id="ARBA00023027"/>
    </source>
</evidence>
<keyword evidence="3" id="KW-0520">NAD</keyword>
<keyword evidence="8" id="KW-1185">Reference proteome</keyword>
<protein>
    <submittedName>
        <fullName evidence="7">D-isomer specific 2-hydroxyacid dehydrogenase</fullName>
    </submittedName>
</protein>
<reference evidence="7 8" key="1">
    <citation type="submission" date="2019-04" db="EMBL/GenBank/DDBJ databases">
        <title>Friends and foes A comparative genomics study of 23 Aspergillus species from section Flavi.</title>
        <authorList>
            <consortium name="DOE Joint Genome Institute"/>
            <person name="Kjaerbolling I."/>
            <person name="Vesth T."/>
            <person name="Frisvad J.C."/>
            <person name="Nybo J.L."/>
            <person name="Theobald S."/>
            <person name="Kildgaard S."/>
            <person name="Isbrandt T."/>
            <person name="Kuo A."/>
            <person name="Sato A."/>
            <person name="Lyhne E.K."/>
            <person name="Kogle M.E."/>
            <person name="Wiebenga A."/>
            <person name="Kun R.S."/>
            <person name="Lubbers R.J."/>
            <person name="Makela M.R."/>
            <person name="Barry K."/>
            <person name="Chovatia M."/>
            <person name="Clum A."/>
            <person name="Daum C."/>
            <person name="Haridas S."/>
            <person name="He G."/>
            <person name="LaButti K."/>
            <person name="Lipzen A."/>
            <person name="Mondo S."/>
            <person name="Riley R."/>
            <person name="Salamov A."/>
            <person name="Simmons B.A."/>
            <person name="Magnuson J.K."/>
            <person name="Henrissat B."/>
            <person name="Mortensen U.H."/>
            <person name="Larsen T.O."/>
            <person name="Devries R.P."/>
            <person name="Grigoriev I.V."/>
            <person name="Machida M."/>
            <person name="Baker S.E."/>
            <person name="Andersen M.R."/>
        </authorList>
    </citation>
    <scope>NUCLEOTIDE SEQUENCE [LARGE SCALE GENOMIC DNA]</scope>
    <source>
        <strain evidence="7 8">CBS 151.66</strain>
    </source>
</reference>
<dbReference type="GO" id="GO:0051287">
    <property type="term" value="F:NAD binding"/>
    <property type="evidence" value="ECO:0007669"/>
    <property type="project" value="InterPro"/>
</dbReference>
<comment type="similarity">
    <text evidence="1 4">Belongs to the D-isomer specific 2-hydroxyacid dehydrogenase family.</text>
</comment>
<proteinExistence type="inferred from homology"/>
<accession>A0A5N5WKX6</accession>
<evidence type="ECO:0000313" key="8">
    <source>
        <dbReference type="Proteomes" id="UP000326565"/>
    </source>
</evidence>
<evidence type="ECO:0000256" key="1">
    <source>
        <dbReference type="ARBA" id="ARBA00005854"/>
    </source>
</evidence>
<evidence type="ECO:0000256" key="4">
    <source>
        <dbReference type="RuleBase" id="RU003719"/>
    </source>
</evidence>
<evidence type="ECO:0000259" key="6">
    <source>
        <dbReference type="Pfam" id="PF02826"/>
    </source>
</evidence>
<dbReference type="GO" id="GO:0016616">
    <property type="term" value="F:oxidoreductase activity, acting on the CH-OH group of donors, NAD or NADP as acceptor"/>
    <property type="evidence" value="ECO:0007669"/>
    <property type="project" value="InterPro"/>
</dbReference>
<dbReference type="EMBL" id="ML732392">
    <property type="protein sequence ID" value="KAB8068445.1"/>
    <property type="molecule type" value="Genomic_DNA"/>
</dbReference>
<keyword evidence="2 4" id="KW-0560">Oxidoreductase</keyword>
<dbReference type="Pfam" id="PF00389">
    <property type="entry name" value="2-Hacid_dh"/>
    <property type="match status" value="1"/>
</dbReference>
<dbReference type="SUPFAM" id="SSF52283">
    <property type="entry name" value="Formate/glycerate dehydrogenase catalytic domain-like"/>
    <property type="match status" value="1"/>
</dbReference>
<dbReference type="AlphaFoldDB" id="A0A5N5WKX6"/>
<dbReference type="SUPFAM" id="SSF51735">
    <property type="entry name" value="NAD(P)-binding Rossmann-fold domains"/>
    <property type="match status" value="1"/>
</dbReference>
<dbReference type="InterPro" id="IPR036291">
    <property type="entry name" value="NAD(P)-bd_dom_sf"/>
</dbReference>
<feature type="domain" description="D-isomer specific 2-hydroxyacid dehydrogenase catalytic" evidence="5">
    <location>
        <begin position="39"/>
        <end position="334"/>
    </location>
</feature>
<evidence type="ECO:0000256" key="2">
    <source>
        <dbReference type="ARBA" id="ARBA00023002"/>
    </source>
</evidence>
<gene>
    <name evidence="7" type="ORF">BDV29DRAFT_162371</name>
</gene>